<dbReference type="PROSITE" id="PS00671">
    <property type="entry name" value="D_2_HYDROXYACID_DH_3"/>
    <property type="match status" value="1"/>
</dbReference>
<dbReference type="InterPro" id="IPR050418">
    <property type="entry name" value="D-iso_2-hydroxyacid_DH_PdxB"/>
</dbReference>
<dbReference type="GO" id="GO:0051287">
    <property type="term" value="F:NAD binding"/>
    <property type="evidence" value="ECO:0007669"/>
    <property type="project" value="InterPro"/>
</dbReference>
<dbReference type="Gene3D" id="3.40.50.720">
    <property type="entry name" value="NAD(P)-binding Rossmann-like Domain"/>
    <property type="match status" value="2"/>
</dbReference>
<dbReference type="GO" id="GO:0016616">
    <property type="term" value="F:oxidoreductase activity, acting on the CH-OH group of donors, NAD or NADP as acceptor"/>
    <property type="evidence" value="ECO:0007669"/>
    <property type="project" value="InterPro"/>
</dbReference>
<dbReference type="CDD" id="cd12162">
    <property type="entry name" value="2-Hacid_dh_4"/>
    <property type="match status" value="1"/>
</dbReference>
<evidence type="ECO:0000313" key="7">
    <source>
        <dbReference type="EMBL" id="ROR34294.1"/>
    </source>
</evidence>
<evidence type="ECO:0000259" key="6">
    <source>
        <dbReference type="Pfam" id="PF02826"/>
    </source>
</evidence>
<dbReference type="RefSeq" id="WP_123399345.1">
    <property type="nucleotide sequence ID" value="NZ_RJVI01000001.1"/>
</dbReference>
<dbReference type="InterPro" id="IPR006140">
    <property type="entry name" value="D-isomer_DH_NAD-bd"/>
</dbReference>
<dbReference type="Pfam" id="PF00389">
    <property type="entry name" value="2-Hacid_dh"/>
    <property type="match status" value="1"/>
</dbReference>
<comment type="similarity">
    <text evidence="1 4">Belongs to the D-isomer specific 2-hydroxyacid dehydrogenase family.</text>
</comment>
<dbReference type="InterPro" id="IPR036291">
    <property type="entry name" value="NAD(P)-bd_dom_sf"/>
</dbReference>
<dbReference type="InterPro" id="IPR029753">
    <property type="entry name" value="D-isomer_DH_CS"/>
</dbReference>
<name>A0A3N1Y659_9GAMM</name>
<proteinExistence type="inferred from homology"/>
<dbReference type="PANTHER" id="PTHR43761">
    <property type="entry name" value="D-ISOMER SPECIFIC 2-HYDROXYACID DEHYDROGENASE FAMILY PROTEIN (AFU_ORTHOLOGUE AFUA_1G13630)"/>
    <property type="match status" value="1"/>
</dbReference>
<evidence type="ECO:0000256" key="4">
    <source>
        <dbReference type="RuleBase" id="RU003719"/>
    </source>
</evidence>
<dbReference type="InterPro" id="IPR006139">
    <property type="entry name" value="D-isomer_2_OHA_DH_cat_dom"/>
</dbReference>
<dbReference type="PANTHER" id="PTHR43761:SF1">
    <property type="entry name" value="D-ISOMER SPECIFIC 2-HYDROXYACID DEHYDROGENASE CATALYTIC DOMAIN-CONTAINING PROTEIN-RELATED"/>
    <property type="match status" value="1"/>
</dbReference>
<dbReference type="Pfam" id="PF02826">
    <property type="entry name" value="2-Hacid_dh_C"/>
    <property type="match status" value="1"/>
</dbReference>
<feature type="domain" description="D-isomer specific 2-hydroxyacid dehydrogenase catalytic" evidence="5">
    <location>
        <begin position="24"/>
        <end position="317"/>
    </location>
</feature>
<dbReference type="Proteomes" id="UP000276634">
    <property type="component" value="Unassembled WGS sequence"/>
</dbReference>
<dbReference type="EMBL" id="RJVI01000001">
    <property type="protein sequence ID" value="ROR34294.1"/>
    <property type="molecule type" value="Genomic_DNA"/>
</dbReference>
<comment type="caution">
    <text evidence="7">The sequence shown here is derived from an EMBL/GenBank/DDBJ whole genome shotgun (WGS) entry which is preliminary data.</text>
</comment>
<reference evidence="7 8" key="1">
    <citation type="submission" date="2018-11" db="EMBL/GenBank/DDBJ databases">
        <title>Genomic Encyclopedia of Type Strains, Phase IV (KMG-IV): sequencing the most valuable type-strain genomes for metagenomic binning, comparative biology and taxonomic classification.</title>
        <authorList>
            <person name="Goeker M."/>
        </authorList>
    </citation>
    <scope>NUCLEOTIDE SEQUENCE [LARGE SCALE GENOMIC DNA]</scope>
    <source>
        <strain evidence="7 8">DSM 100275</strain>
    </source>
</reference>
<evidence type="ECO:0000313" key="8">
    <source>
        <dbReference type="Proteomes" id="UP000276634"/>
    </source>
</evidence>
<gene>
    <name evidence="7" type="ORF">EDC57_0190</name>
</gene>
<keyword evidence="3" id="KW-0520">NAD</keyword>
<protein>
    <submittedName>
        <fullName evidence="7">Glycerate dehydrogenase</fullName>
    </submittedName>
</protein>
<keyword evidence="8" id="KW-1185">Reference proteome</keyword>
<dbReference type="SUPFAM" id="SSF51735">
    <property type="entry name" value="NAD(P)-binding Rossmann-fold domains"/>
    <property type="match status" value="1"/>
</dbReference>
<sequence>MRGVFLDRESLDPGDLDLSALEATLPEWRMFEATAPQEVPERIAGAAVVITNKVVLDAAAIEGADALRLILVAATGTNNVDLEAARRRGIPVANVRAYGTPSVVEHVFALVLTLMRSLDDYRRAVREGRWAQARQFCLLDFPVRELAGRRMGIVGLGELGRGVARVAEAFGMEVLVAQRPGGAPQPGRLPLERLLPEVDVLSIHCPLTEETRGLIGERELRAMRPDAILVNTARGGIVDEEALARALREGWIGGAAVDVLTREPPREGNPLLAPDIPNLILTPHVAWASRESRQRLVDQMTGILRAFLEAGRVENRVA</sequence>
<evidence type="ECO:0000256" key="2">
    <source>
        <dbReference type="ARBA" id="ARBA00023002"/>
    </source>
</evidence>
<evidence type="ECO:0000256" key="1">
    <source>
        <dbReference type="ARBA" id="ARBA00005854"/>
    </source>
</evidence>
<feature type="domain" description="D-isomer specific 2-hydroxyacid dehydrogenase NAD-binding" evidence="6">
    <location>
        <begin position="108"/>
        <end position="286"/>
    </location>
</feature>
<dbReference type="OrthoDB" id="9805416at2"/>
<dbReference type="SUPFAM" id="SSF52283">
    <property type="entry name" value="Formate/glycerate dehydrogenase catalytic domain-like"/>
    <property type="match status" value="1"/>
</dbReference>
<evidence type="ECO:0000259" key="5">
    <source>
        <dbReference type="Pfam" id="PF00389"/>
    </source>
</evidence>
<keyword evidence="2 4" id="KW-0560">Oxidoreductase</keyword>
<evidence type="ECO:0000256" key="3">
    <source>
        <dbReference type="ARBA" id="ARBA00023027"/>
    </source>
</evidence>
<accession>A0A3N1Y659</accession>
<dbReference type="AlphaFoldDB" id="A0A3N1Y659"/>
<dbReference type="NCBIfam" id="NF005069">
    <property type="entry name" value="PRK06487.1"/>
    <property type="match status" value="1"/>
</dbReference>
<organism evidence="7 8">
    <name type="scientific">Inmirania thermothiophila</name>
    <dbReference type="NCBI Taxonomy" id="1750597"/>
    <lineage>
        <taxon>Bacteria</taxon>
        <taxon>Pseudomonadati</taxon>
        <taxon>Pseudomonadota</taxon>
        <taxon>Gammaproteobacteria</taxon>
        <taxon>Chromatiales</taxon>
        <taxon>Ectothiorhodospiraceae</taxon>
        <taxon>Inmirania</taxon>
    </lineage>
</organism>